<accession>A0A2Z7AS76</accession>
<dbReference type="InterPro" id="IPR011990">
    <property type="entry name" value="TPR-like_helical_dom_sf"/>
</dbReference>
<dbReference type="Pfam" id="PF20431">
    <property type="entry name" value="E_motif"/>
    <property type="match status" value="1"/>
</dbReference>
<dbReference type="FunFam" id="1.25.40.10:FF:000158">
    <property type="entry name" value="pentatricopeptide repeat-containing protein At2g33680"/>
    <property type="match status" value="1"/>
</dbReference>
<keyword evidence="1" id="KW-0677">Repeat</keyword>
<dbReference type="Pfam" id="PF13041">
    <property type="entry name" value="PPR_2"/>
    <property type="match status" value="1"/>
</dbReference>
<feature type="repeat" description="PPR" evidence="2">
    <location>
        <begin position="177"/>
        <end position="211"/>
    </location>
</feature>
<organism evidence="3 4">
    <name type="scientific">Dorcoceras hygrometricum</name>
    <dbReference type="NCBI Taxonomy" id="472368"/>
    <lineage>
        <taxon>Eukaryota</taxon>
        <taxon>Viridiplantae</taxon>
        <taxon>Streptophyta</taxon>
        <taxon>Embryophyta</taxon>
        <taxon>Tracheophyta</taxon>
        <taxon>Spermatophyta</taxon>
        <taxon>Magnoliopsida</taxon>
        <taxon>eudicotyledons</taxon>
        <taxon>Gunneridae</taxon>
        <taxon>Pentapetalae</taxon>
        <taxon>asterids</taxon>
        <taxon>lamiids</taxon>
        <taxon>Lamiales</taxon>
        <taxon>Gesneriaceae</taxon>
        <taxon>Didymocarpoideae</taxon>
        <taxon>Trichosporeae</taxon>
        <taxon>Loxocarpinae</taxon>
        <taxon>Dorcoceras</taxon>
    </lineage>
</organism>
<evidence type="ECO:0000256" key="2">
    <source>
        <dbReference type="PROSITE-ProRule" id="PRU00708"/>
    </source>
</evidence>
<dbReference type="InterPro" id="IPR046960">
    <property type="entry name" value="PPR_At4g14850-like_plant"/>
</dbReference>
<dbReference type="EMBL" id="KV012839">
    <property type="protein sequence ID" value="KZV24313.1"/>
    <property type="molecule type" value="Genomic_DNA"/>
</dbReference>
<feature type="repeat" description="PPR" evidence="2">
    <location>
        <begin position="45"/>
        <end position="79"/>
    </location>
</feature>
<evidence type="ECO:0000313" key="4">
    <source>
        <dbReference type="Proteomes" id="UP000250235"/>
    </source>
</evidence>
<gene>
    <name evidence="3" type="ORF">F511_01795</name>
</gene>
<dbReference type="GO" id="GO:0099402">
    <property type="term" value="P:plant organ development"/>
    <property type="evidence" value="ECO:0007669"/>
    <property type="project" value="UniProtKB-ARBA"/>
</dbReference>
<reference evidence="3 4" key="1">
    <citation type="journal article" date="2015" name="Proc. Natl. Acad. Sci. U.S.A.">
        <title>The resurrection genome of Boea hygrometrica: A blueprint for survival of dehydration.</title>
        <authorList>
            <person name="Xiao L."/>
            <person name="Yang G."/>
            <person name="Zhang L."/>
            <person name="Yang X."/>
            <person name="Zhao S."/>
            <person name="Ji Z."/>
            <person name="Zhou Q."/>
            <person name="Hu M."/>
            <person name="Wang Y."/>
            <person name="Chen M."/>
            <person name="Xu Y."/>
            <person name="Jin H."/>
            <person name="Xiao X."/>
            <person name="Hu G."/>
            <person name="Bao F."/>
            <person name="Hu Y."/>
            <person name="Wan P."/>
            <person name="Li L."/>
            <person name="Deng X."/>
            <person name="Kuang T."/>
            <person name="Xiang C."/>
            <person name="Zhu J.K."/>
            <person name="Oliver M.J."/>
            <person name="He Y."/>
        </authorList>
    </citation>
    <scope>NUCLEOTIDE SEQUENCE [LARGE SCALE GENOMIC DNA]</scope>
    <source>
        <strain evidence="4">cv. XS01</strain>
    </source>
</reference>
<dbReference type="SUPFAM" id="SSF48452">
    <property type="entry name" value="TPR-like"/>
    <property type="match status" value="1"/>
</dbReference>
<evidence type="ECO:0000313" key="3">
    <source>
        <dbReference type="EMBL" id="KZV24313.1"/>
    </source>
</evidence>
<feature type="repeat" description="PPR" evidence="2">
    <location>
        <begin position="339"/>
        <end position="373"/>
    </location>
</feature>
<dbReference type="GO" id="GO:0003723">
    <property type="term" value="F:RNA binding"/>
    <property type="evidence" value="ECO:0007669"/>
    <property type="project" value="InterPro"/>
</dbReference>
<dbReference type="PANTHER" id="PTHR47926">
    <property type="entry name" value="PENTATRICOPEPTIDE REPEAT-CONTAINING PROTEIN"/>
    <property type="match status" value="1"/>
</dbReference>
<proteinExistence type="predicted"/>
<dbReference type="GO" id="GO:0009451">
    <property type="term" value="P:RNA modification"/>
    <property type="evidence" value="ECO:0007669"/>
    <property type="project" value="InterPro"/>
</dbReference>
<evidence type="ECO:0000256" key="1">
    <source>
        <dbReference type="ARBA" id="ARBA00022737"/>
    </source>
</evidence>
<dbReference type="PANTHER" id="PTHR47926:SF365">
    <property type="entry name" value="DYW DOMAIN-CONTAINING PROTEIN"/>
    <property type="match status" value="1"/>
</dbReference>
<name>A0A2Z7AS76_9LAMI</name>
<sequence>MCQGQTVKFGVDGVLPVQNSFIHLYACCKITDVAMKTFVEMPIKDLVSWNTIIHAFMKEGKMDVAHRLFDSMPERNVISWNVMISGYLNFQNPGIAMMLFRKMMKLGFKSNDTTIVNVLTACGRSNRLTEGRSVHGFVVKSFSTSRLNVDSAVIHMYCKCRRVDHAKIIFNRMSSKNLVSWNMMILGHCIHGDPIDGLNLYSEMVDKSRMLNRSTLNSDKNVNLDEKDCIIPDEITFIGVLCACARKGMLNEGRNYFSQMIDVFHLKPNFAHYWCMANLMASVGQVQDAVDLLNNIPIDTHGYPESSLWAGLFASCRFQGAVNLGERVANDLIEQDPQNFSYYALLVNIYAVSGRWEEVNSTKDMMKRRGIRRMPGCNLKDLTEVVHTTLGNGQ</sequence>
<dbReference type="InterPro" id="IPR002885">
    <property type="entry name" value="PPR_rpt"/>
</dbReference>
<dbReference type="PROSITE" id="PS51375">
    <property type="entry name" value="PPR"/>
    <property type="match status" value="3"/>
</dbReference>
<dbReference type="Proteomes" id="UP000250235">
    <property type="component" value="Unassembled WGS sequence"/>
</dbReference>
<dbReference type="Gene3D" id="1.25.40.10">
    <property type="entry name" value="Tetratricopeptide repeat domain"/>
    <property type="match status" value="3"/>
</dbReference>
<dbReference type="OrthoDB" id="1868351at2759"/>
<dbReference type="AlphaFoldDB" id="A0A2Z7AS76"/>
<dbReference type="NCBIfam" id="TIGR00756">
    <property type="entry name" value="PPR"/>
    <property type="match status" value="4"/>
</dbReference>
<dbReference type="Pfam" id="PF01535">
    <property type="entry name" value="PPR"/>
    <property type="match status" value="4"/>
</dbReference>
<protein>
    <submittedName>
        <fullName evidence="3">Pentatricopeptide repeat-containing protein</fullName>
    </submittedName>
</protein>
<keyword evidence="4" id="KW-1185">Reference proteome</keyword>
<dbReference type="InterPro" id="IPR046848">
    <property type="entry name" value="E_motif"/>
</dbReference>